<dbReference type="Gene3D" id="3.40.710.10">
    <property type="entry name" value="DD-peptidase/beta-lactamase superfamily"/>
    <property type="match status" value="1"/>
</dbReference>
<comment type="subcellular location">
    <subcellularLocation>
        <location evidence="1">Membrane</location>
    </subcellularLocation>
</comment>
<keyword evidence="7" id="KW-1185">Reference proteome</keyword>
<keyword evidence="3" id="KW-0472">Membrane</keyword>
<dbReference type="AlphaFoldDB" id="A0A2K9NAE1"/>
<dbReference type="Proteomes" id="UP000234752">
    <property type="component" value="Chromosome eg_1"/>
</dbReference>
<dbReference type="EMBL" id="CP025611">
    <property type="protein sequence ID" value="AUN30088.1"/>
    <property type="molecule type" value="Genomic_DNA"/>
</dbReference>
<dbReference type="GO" id="GO:0005886">
    <property type="term" value="C:plasma membrane"/>
    <property type="evidence" value="ECO:0007669"/>
    <property type="project" value="TreeGrafter"/>
</dbReference>
<reference evidence="6 7" key="1">
    <citation type="submission" date="2017-12" db="EMBL/GenBank/DDBJ databases">
        <title>Genomes of bacteria within cyanobacterial aggregates.</title>
        <authorList>
            <person name="Cai H."/>
        </authorList>
    </citation>
    <scope>NUCLEOTIDE SEQUENCE [LARGE SCALE GENOMIC DNA]</scope>
    <source>
        <strain evidence="6 7">TH16</strain>
    </source>
</reference>
<dbReference type="InterPro" id="IPR050515">
    <property type="entry name" value="Beta-lactam/transpept"/>
</dbReference>
<dbReference type="GO" id="GO:0004180">
    <property type="term" value="F:carboxypeptidase activity"/>
    <property type="evidence" value="ECO:0007669"/>
    <property type="project" value="UniProtKB-KW"/>
</dbReference>
<dbReference type="PANTHER" id="PTHR30627:SF1">
    <property type="entry name" value="PEPTIDOGLYCAN D,D-TRANSPEPTIDASE FTSI"/>
    <property type="match status" value="1"/>
</dbReference>
<dbReference type="InterPro" id="IPR036138">
    <property type="entry name" value="PBP_dimer_sf"/>
</dbReference>
<name>A0A2K9NAE1_9PROT</name>
<keyword evidence="2" id="KW-0645">Protease</keyword>
<dbReference type="InterPro" id="IPR001460">
    <property type="entry name" value="PCN-bd_Tpept"/>
</dbReference>
<protein>
    <submittedName>
        <fullName evidence="6">Penicillin-binding protein</fullName>
    </submittedName>
</protein>
<organism evidence="6 7">
    <name type="scientific">Niveispirillum cyanobacteriorum</name>
    <dbReference type="NCBI Taxonomy" id="1612173"/>
    <lineage>
        <taxon>Bacteria</taxon>
        <taxon>Pseudomonadati</taxon>
        <taxon>Pseudomonadota</taxon>
        <taxon>Alphaproteobacteria</taxon>
        <taxon>Rhodospirillales</taxon>
        <taxon>Azospirillaceae</taxon>
        <taxon>Niveispirillum</taxon>
    </lineage>
</organism>
<feature type="domain" description="Penicillin-binding protein transpeptidase" evidence="4">
    <location>
        <begin position="251"/>
        <end position="533"/>
    </location>
</feature>
<dbReference type="RefSeq" id="WP_102111791.1">
    <property type="nucleotide sequence ID" value="NZ_BMGN01000002.1"/>
</dbReference>
<evidence type="ECO:0000256" key="1">
    <source>
        <dbReference type="ARBA" id="ARBA00004370"/>
    </source>
</evidence>
<dbReference type="InterPro" id="IPR012338">
    <property type="entry name" value="Beta-lactam/transpept-like"/>
</dbReference>
<feature type="domain" description="Penicillin-binding protein dimerisation" evidence="5">
    <location>
        <begin position="90"/>
        <end position="198"/>
    </location>
</feature>
<dbReference type="OrthoDB" id="9789078at2"/>
<evidence type="ECO:0000313" key="6">
    <source>
        <dbReference type="EMBL" id="AUN30088.1"/>
    </source>
</evidence>
<evidence type="ECO:0000313" key="7">
    <source>
        <dbReference type="Proteomes" id="UP000234752"/>
    </source>
</evidence>
<dbReference type="Gene3D" id="1.10.150.770">
    <property type="match status" value="1"/>
</dbReference>
<keyword evidence="2" id="KW-0121">Carboxypeptidase</keyword>
<dbReference type="Gene3D" id="3.90.1310.10">
    <property type="entry name" value="Penicillin-binding protein 2a (Domain 2)"/>
    <property type="match status" value="1"/>
</dbReference>
<proteinExistence type="predicted"/>
<evidence type="ECO:0000259" key="4">
    <source>
        <dbReference type="Pfam" id="PF00905"/>
    </source>
</evidence>
<dbReference type="GO" id="GO:0071555">
    <property type="term" value="P:cell wall organization"/>
    <property type="evidence" value="ECO:0007669"/>
    <property type="project" value="TreeGrafter"/>
</dbReference>
<sequence length="604" mass="65182">MTDINYSLTGFDLAGGDRYGQGGRPEPRIRVNSRASTALAMGKSRLVVMMAAFTVGFGAVGAKLVDATVSFGGAKEPSVARAATRTMTNSRADIVDRNGVLLATSLHTASLFADPKLILDAREAVQQLTTVLPELDPVTLLADLKSDKRFVWIKRNLSPRQQQEVFRLGIPGLNFQREERRVYPQGNLAAHVVGFSGVDNNGLMGIEQAFDTRLKESDEPLRLSVDVRLQHVLRKELVNAVDEFNAIGAAGMVMDVKTGEILGMVSVPDFDPHAPPPPTQEQDTDPRFNRNTLGVYEMGSTFKIFNTAMALESGRVRLQDSFDTTRPIKIGRFLIKDYHPVNHWMDVADIFKESSNIGSIKMAEQVGPNAQKEFMGRLGLLRQASLEVPERGWPMIPNPWREVNMMTISFGHGMSVSPAHLVQAVGGVVNGGIMHPATLLKRENPNEVPGTRIISEQTSITMRKLMRLVVTEGTASKADVPGYVVGGKTGTSDKVKGRGYVTNARISSFAGVFPANDPRYVVYVLVDEPKGNKRTFGFATGGWVGAPTAGAIIAQIGPLLGVKPQDNNSPEIIQAMAVHPGAVAPQGAQVAAVPAALQAGGEED</sequence>
<dbReference type="Pfam" id="PF00905">
    <property type="entry name" value="Transpeptidase"/>
    <property type="match status" value="1"/>
</dbReference>
<gene>
    <name evidence="6" type="ORF">C0V82_07480</name>
</gene>
<dbReference type="GO" id="GO:0008658">
    <property type="term" value="F:penicillin binding"/>
    <property type="evidence" value="ECO:0007669"/>
    <property type="project" value="InterPro"/>
</dbReference>
<evidence type="ECO:0000259" key="5">
    <source>
        <dbReference type="Pfam" id="PF03717"/>
    </source>
</evidence>
<evidence type="ECO:0000256" key="3">
    <source>
        <dbReference type="ARBA" id="ARBA00023136"/>
    </source>
</evidence>
<keyword evidence="2" id="KW-0378">Hydrolase</keyword>
<dbReference type="Gene3D" id="3.30.450.330">
    <property type="match status" value="1"/>
</dbReference>
<dbReference type="SUPFAM" id="SSF56601">
    <property type="entry name" value="beta-lactamase/transpeptidase-like"/>
    <property type="match status" value="1"/>
</dbReference>
<dbReference type="PANTHER" id="PTHR30627">
    <property type="entry name" value="PEPTIDOGLYCAN D,D-TRANSPEPTIDASE"/>
    <property type="match status" value="1"/>
</dbReference>
<dbReference type="InterPro" id="IPR005311">
    <property type="entry name" value="PBP_dimer"/>
</dbReference>
<accession>A0A2K9NAE1</accession>
<dbReference type="KEGG" id="ncb:C0V82_07480"/>
<dbReference type="SUPFAM" id="SSF56519">
    <property type="entry name" value="Penicillin binding protein dimerisation domain"/>
    <property type="match status" value="1"/>
</dbReference>
<dbReference type="Pfam" id="PF03717">
    <property type="entry name" value="PBP_dimer"/>
    <property type="match status" value="1"/>
</dbReference>
<evidence type="ECO:0000256" key="2">
    <source>
        <dbReference type="ARBA" id="ARBA00022645"/>
    </source>
</evidence>